<evidence type="ECO:0000256" key="1">
    <source>
        <dbReference type="HAMAP-Rule" id="MF_00800"/>
    </source>
</evidence>
<dbReference type="SUPFAM" id="SSF110710">
    <property type="entry name" value="TTHA0583/YokD-like"/>
    <property type="match status" value="1"/>
</dbReference>
<comment type="caution">
    <text evidence="2">The sequence shown here is derived from an EMBL/GenBank/DDBJ whole genome shotgun (WGS) entry which is preliminary data.</text>
</comment>
<accession>A0A7X2D260</accession>
<comment type="similarity">
    <text evidence="1">Belongs to the UPF0340 family.</text>
</comment>
<dbReference type="PIRSF" id="PIRSF007510">
    <property type="entry name" value="UCP007510"/>
    <property type="match status" value="1"/>
</dbReference>
<dbReference type="InterPro" id="IPR006340">
    <property type="entry name" value="DUF436"/>
</dbReference>
<keyword evidence="3" id="KW-1185">Reference proteome</keyword>
<dbReference type="Proteomes" id="UP000439550">
    <property type="component" value="Unassembled WGS sequence"/>
</dbReference>
<organism evidence="2 3">
    <name type="scientific">Lactococcus hircilactis</name>
    <dbReference type="NCBI Taxonomy" id="1494462"/>
    <lineage>
        <taxon>Bacteria</taxon>
        <taxon>Bacillati</taxon>
        <taxon>Bacillota</taxon>
        <taxon>Bacilli</taxon>
        <taxon>Lactobacillales</taxon>
        <taxon>Streptococcaceae</taxon>
        <taxon>Lactococcus</taxon>
    </lineage>
</organism>
<dbReference type="Pfam" id="PF04260">
    <property type="entry name" value="DUF436"/>
    <property type="match status" value="1"/>
</dbReference>
<gene>
    <name evidence="2" type="ORF">GHI93_09435</name>
</gene>
<evidence type="ECO:0000313" key="3">
    <source>
        <dbReference type="Proteomes" id="UP000439550"/>
    </source>
</evidence>
<dbReference type="NCBIfam" id="TIGR01440">
    <property type="entry name" value="TIGR01440 family protein"/>
    <property type="match status" value="1"/>
</dbReference>
<proteinExistence type="inferred from homology"/>
<reference evidence="2 3" key="1">
    <citation type="submission" date="2019-10" db="EMBL/GenBank/DDBJ databases">
        <authorList>
            <person name="Dong K."/>
        </authorList>
    </citation>
    <scope>NUCLEOTIDE SEQUENCE [LARGE SCALE GENOMIC DNA]</scope>
    <source>
        <strain evidence="2 3">DSM 28960</strain>
    </source>
</reference>
<dbReference type="HAMAP" id="MF_00800">
    <property type="entry name" value="UPF0340"/>
    <property type="match status" value="1"/>
</dbReference>
<dbReference type="Gene3D" id="3.40.50.10360">
    <property type="entry name" value="Hypothetical protein TT1679"/>
    <property type="match status" value="1"/>
</dbReference>
<evidence type="ECO:0000313" key="2">
    <source>
        <dbReference type="EMBL" id="MQW40147.1"/>
    </source>
</evidence>
<dbReference type="AlphaFoldDB" id="A0A7X2D260"/>
<dbReference type="EMBL" id="WITJ01000012">
    <property type="protein sequence ID" value="MQW40147.1"/>
    <property type="molecule type" value="Genomic_DNA"/>
</dbReference>
<dbReference type="OrthoDB" id="9803187at2"/>
<sequence length="181" mass="19267">MDLKIIESETQFIIDDVIEKSGIKAGQVFVLGLSSSEVNGGVIGHNSSAEIGEVIVGVIYRTLKKQGIDLAVQACEHLNRALLVESSFAQKSQAEIVSVIPKLHAGGSGQVAAYHLFEHPVEIEHITAHAGLDIGDTAIGMHIKHVQIPIRPNIKTLGAAHVTALTTRPKLIGGERASYKA</sequence>
<dbReference type="InterPro" id="IPR028345">
    <property type="entry name" value="Antibiotic_NAT-like"/>
</dbReference>
<dbReference type="RefSeq" id="WP_153496804.1">
    <property type="nucleotide sequence ID" value="NZ_CBCRWP010000009.1"/>
</dbReference>
<name>A0A7X2D260_9LACT</name>
<protein>
    <recommendedName>
        <fullName evidence="1">UPF0340 protein GHI93_09435</fullName>
    </recommendedName>
</protein>